<dbReference type="Pfam" id="PF23446">
    <property type="entry name" value="LysM1_NFP_LYK"/>
    <property type="match status" value="1"/>
</dbReference>
<evidence type="ECO:0000313" key="15">
    <source>
        <dbReference type="EMBL" id="KAK6939515.1"/>
    </source>
</evidence>
<evidence type="ECO:0000256" key="7">
    <source>
        <dbReference type="ARBA" id="ARBA00022989"/>
    </source>
</evidence>
<keyword evidence="7 11" id="KW-1133">Transmembrane helix</keyword>
<comment type="caution">
    <text evidence="15">The sequence shown here is derived from an EMBL/GenBank/DDBJ whole genome shotgun (WGS) entry which is preliminary data.</text>
</comment>
<dbReference type="Gene3D" id="3.10.350.10">
    <property type="entry name" value="LysM domain"/>
    <property type="match status" value="1"/>
</dbReference>
<dbReference type="CDD" id="cd00118">
    <property type="entry name" value="LysM"/>
    <property type="match status" value="1"/>
</dbReference>
<evidence type="ECO:0000256" key="5">
    <source>
        <dbReference type="ARBA" id="ARBA00022741"/>
    </source>
</evidence>
<keyword evidence="15" id="KW-0808">Transferase</keyword>
<keyword evidence="2" id="KW-1003">Cell membrane</keyword>
<protein>
    <submittedName>
        <fullName evidence="15">Serine-threonine/tyrosine-protein kinase, catalytic domain</fullName>
    </submittedName>
</protein>
<feature type="chain" id="PRO_5043051742" evidence="12">
    <location>
        <begin position="26"/>
        <end position="750"/>
    </location>
</feature>
<dbReference type="PROSITE" id="PS50011">
    <property type="entry name" value="PROTEIN_KINASE_DOM"/>
    <property type="match status" value="1"/>
</dbReference>
<keyword evidence="5" id="KW-0547">Nucleotide-binding</keyword>
<dbReference type="FunFam" id="1.10.510.10:FF:000468">
    <property type="entry name" value="PTI1-like tyrosine-protein kinase 3"/>
    <property type="match status" value="1"/>
</dbReference>
<evidence type="ECO:0000256" key="9">
    <source>
        <dbReference type="ARBA" id="ARBA00023157"/>
    </source>
</evidence>
<dbReference type="PROSITE" id="PS51782">
    <property type="entry name" value="LYSM"/>
    <property type="match status" value="1"/>
</dbReference>
<evidence type="ECO:0000256" key="12">
    <source>
        <dbReference type="SAM" id="SignalP"/>
    </source>
</evidence>
<reference evidence="15 16" key="1">
    <citation type="submission" date="2023-12" db="EMBL/GenBank/DDBJ databases">
        <title>A high-quality genome assembly for Dillenia turbinata (Dilleniales).</title>
        <authorList>
            <person name="Chanderbali A."/>
        </authorList>
    </citation>
    <scope>NUCLEOTIDE SEQUENCE [LARGE SCALE GENOMIC DNA]</scope>
    <source>
        <strain evidence="15">LSX21</strain>
        <tissue evidence="15">Leaf</tissue>
    </source>
</reference>
<dbReference type="GO" id="GO:0051707">
    <property type="term" value="P:response to other organism"/>
    <property type="evidence" value="ECO:0007669"/>
    <property type="project" value="UniProtKB-ARBA"/>
</dbReference>
<dbReference type="PANTHER" id="PTHR45927:SF7">
    <property type="entry name" value="LYSM-DOMAIN RECEPTOR-LIKE KINASE"/>
    <property type="match status" value="1"/>
</dbReference>
<comment type="subcellular location">
    <subcellularLocation>
        <location evidence="1">Cell membrane</location>
        <topology evidence="1">Single-pass membrane protein</topology>
    </subcellularLocation>
</comment>
<evidence type="ECO:0000256" key="11">
    <source>
        <dbReference type="SAM" id="Phobius"/>
    </source>
</evidence>
<feature type="domain" description="LysM" evidence="14">
    <location>
        <begin position="191"/>
        <end position="236"/>
    </location>
</feature>
<dbReference type="Pfam" id="PF07714">
    <property type="entry name" value="PK_Tyr_Ser-Thr"/>
    <property type="match status" value="1"/>
</dbReference>
<dbReference type="InterPro" id="IPR011009">
    <property type="entry name" value="Kinase-like_dom_sf"/>
</dbReference>
<dbReference type="GO" id="GO:0004672">
    <property type="term" value="F:protein kinase activity"/>
    <property type="evidence" value="ECO:0007669"/>
    <property type="project" value="InterPro"/>
</dbReference>
<evidence type="ECO:0000256" key="10">
    <source>
        <dbReference type="SAM" id="MobiDB-lite"/>
    </source>
</evidence>
<evidence type="ECO:0000256" key="2">
    <source>
        <dbReference type="ARBA" id="ARBA00022475"/>
    </source>
</evidence>
<gene>
    <name evidence="15" type="ORF">RJ641_029046</name>
</gene>
<dbReference type="InterPro" id="IPR000719">
    <property type="entry name" value="Prot_kinase_dom"/>
</dbReference>
<proteinExistence type="predicted"/>
<evidence type="ECO:0000259" key="14">
    <source>
        <dbReference type="PROSITE" id="PS51782"/>
    </source>
</evidence>
<dbReference type="Gene3D" id="1.10.510.10">
    <property type="entry name" value="Transferase(Phosphotransferase) domain 1"/>
    <property type="match status" value="1"/>
</dbReference>
<dbReference type="AlphaFoldDB" id="A0AAN8VSQ2"/>
<evidence type="ECO:0000256" key="3">
    <source>
        <dbReference type="ARBA" id="ARBA00022692"/>
    </source>
</evidence>
<dbReference type="Gene3D" id="3.30.200.20">
    <property type="entry name" value="Phosphorylase Kinase, domain 1"/>
    <property type="match status" value="1"/>
</dbReference>
<evidence type="ECO:0000313" key="16">
    <source>
        <dbReference type="Proteomes" id="UP001370490"/>
    </source>
</evidence>
<keyword evidence="16" id="KW-1185">Reference proteome</keyword>
<evidence type="ECO:0000256" key="4">
    <source>
        <dbReference type="ARBA" id="ARBA00022729"/>
    </source>
</evidence>
<dbReference type="GO" id="GO:0005524">
    <property type="term" value="F:ATP binding"/>
    <property type="evidence" value="ECO:0007669"/>
    <property type="project" value="UniProtKB-KW"/>
</dbReference>
<keyword evidence="8 11" id="KW-0472">Membrane</keyword>
<feature type="signal peptide" evidence="12">
    <location>
        <begin position="1"/>
        <end position="25"/>
    </location>
</feature>
<evidence type="ECO:0000259" key="13">
    <source>
        <dbReference type="PROSITE" id="PS50011"/>
    </source>
</evidence>
<keyword evidence="9" id="KW-1015">Disulfide bond</keyword>
<keyword evidence="6" id="KW-0067">ATP-binding</keyword>
<dbReference type="SUPFAM" id="SSF54106">
    <property type="entry name" value="LysM domain"/>
    <property type="match status" value="1"/>
</dbReference>
<keyword evidence="4 12" id="KW-0732">Signal</keyword>
<accession>A0AAN8VSQ2</accession>
<dbReference type="EMBL" id="JBAMMX010000005">
    <property type="protein sequence ID" value="KAK6939515.1"/>
    <property type="molecule type" value="Genomic_DNA"/>
</dbReference>
<feature type="region of interest" description="Disordered" evidence="10">
    <location>
        <begin position="727"/>
        <end position="750"/>
    </location>
</feature>
<dbReference type="InterPro" id="IPR018392">
    <property type="entry name" value="LysM"/>
</dbReference>
<dbReference type="InterPro" id="IPR052611">
    <property type="entry name" value="Plant_RLK_LysM"/>
</dbReference>
<sequence>MTAMEETQAHLYSILILCLLVFTYAQQEYSGNSVHSCNNSDEAGPSAAFLYTCSGEKPSCQAFLIFKAQPQYNSVASIATLTSSDPLELAQANNVSRSAEFLTDKEVIVPVNCSCSGEYYQANSSFVIPSDADTYYTIANNTYEELSSCDALKRANPFGEYSLEAGLDLQVPLRCACPTKNQTANGTKYLLTYLVSWNDSTGKIADRFNVSEESILEANGLFEADPILYPFTTLLIPLSSKPNCSQTIIQSFRPLENSLSVSESTSKGRRSKQDVHLRVGIAAGLLLVGSILAIVFIIKKKRTKKSSWSLKDGKSKGLAPKDLRVQIAAVDRGLKLFKYEELEKATENFSSKKIIKGSVYYGVLEGEALAIKKMSVDVSTEINLLYKINHFNLIRLHGVCTNWGYFYMVYEYMANGSLREWLFHESSKQVQSWARRIQIALDVANGLHYLHSFTEPAYVHKDIQSSNILLSHNLRAKIAHFNLARTAEMKVKAEGLTTRVVGTRGYMAPEYIETASVTTKTDVYAFGVVMLELITGRDAVLVEGGREVLLSTTITSVLERENTKAVLTHFVDPRLEGNNSLELALQIALLSKACLTRHPEERPSMSEVVTSLLRIQTNLTPLLFPQPNYYCHDPLIITEVSIGSFLSTQWNTHLNYLSQDCRLQYIEGRYKFSETKMQHVSVPEPQHGCHKQQENKAFNKLPSLQEFYRAIHHSGFLKFTSTSHGAVQSAEPKEMKKNGRRQSLILLNEE</sequence>
<evidence type="ECO:0000256" key="8">
    <source>
        <dbReference type="ARBA" id="ARBA00023136"/>
    </source>
</evidence>
<dbReference type="InterPro" id="IPR056563">
    <property type="entry name" value="LysM3_LYK4_5"/>
</dbReference>
<name>A0AAN8VSQ2_9MAGN</name>
<dbReference type="Proteomes" id="UP001370490">
    <property type="component" value="Unassembled WGS sequence"/>
</dbReference>
<evidence type="ECO:0000256" key="1">
    <source>
        <dbReference type="ARBA" id="ARBA00004162"/>
    </source>
</evidence>
<dbReference type="InterPro" id="IPR036779">
    <property type="entry name" value="LysM_dom_sf"/>
</dbReference>
<dbReference type="InterPro" id="IPR056562">
    <property type="entry name" value="LysM2_CERK1_LYK3_4_5"/>
</dbReference>
<evidence type="ECO:0000256" key="6">
    <source>
        <dbReference type="ARBA" id="ARBA00022840"/>
    </source>
</evidence>
<dbReference type="InterPro" id="IPR056561">
    <property type="entry name" value="NFP_LYK_LysM1"/>
</dbReference>
<keyword evidence="15" id="KW-0418">Kinase</keyword>
<organism evidence="15 16">
    <name type="scientific">Dillenia turbinata</name>
    <dbReference type="NCBI Taxonomy" id="194707"/>
    <lineage>
        <taxon>Eukaryota</taxon>
        <taxon>Viridiplantae</taxon>
        <taxon>Streptophyta</taxon>
        <taxon>Embryophyta</taxon>
        <taxon>Tracheophyta</taxon>
        <taxon>Spermatophyta</taxon>
        <taxon>Magnoliopsida</taxon>
        <taxon>eudicotyledons</taxon>
        <taxon>Gunneridae</taxon>
        <taxon>Pentapetalae</taxon>
        <taxon>Dilleniales</taxon>
        <taxon>Dilleniaceae</taxon>
        <taxon>Dillenia</taxon>
    </lineage>
</organism>
<dbReference type="InterPro" id="IPR001245">
    <property type="entry name" value="Ser-Thr/Tyr_kinase_cat_dom"/>
</dbReference>
<dbReference type="PANTHER" id="PTHR45927">
    <property type="entry name" value="LYSM-DOMAIN RECEPTOR-LIKE KINASE-RELATED"/>
    <property type="match status" value="1"/>
</dbReference>
<dbReference type="Pfam" id="PF23472">
    <property type="entry name" value="LysM2_CERK1_LYK3_4_5"/>
    <property type="match status" value="1"/>
</dbReference>
<dbReference type="SUPFAM" id="SSF56112">
    <property type="entry name" value="Protein kinase-like (PK-like)"/>
    <property type="match status" value="1"/>
</dbReference>
<feature type="transmembrane region" description="Helical" evidence="11">
    <location>
        <begin position="275"/>
        <end position="298"/>
    </location>
</feature>
<feature type="domain" description="Protein kinase" evidence="13">
    <location>
        <begin position="339"/>
        <end position="623"/>
    </location>
</feature>
<dbReference type="Pfam" id="PF23473">
    <property type="entry name" value="LysM3_LYK4_5"/>
    <property type="match status" value="1"/>
</dbReference>
<dbReference type="GO" id="GO:0005886">
    <property type="term" value="C:plasma membrane"/>
    <property type="evidence" value="ECO:0007669"/>
    <property type="project" value="UniProtKB-SubCell"/>
</dbReference>
<keyword evidence="3 11" id="KW-0812">Transmembrane</keyword>